<dbReference type="Pfam" id="PF17917">
    <property type="entry name" value="RT_RNaseH"/>
    <property type="match status" value="1"/>
</dbReference>
<evidence type="ECO:0000313" key="10">
    <source>
        <dbReference type="Proteomes" id="UP001148838"/>
    </source>
</evidence>
<dbReference type="InterPro" id="IPR043128">
    <property type="entry name" value="Rev_trsase/Diguanyl_cyclase"/>
</dbReference>
<evidence type="ECO:0000313" key="9">
    <source>
        <dbReference type="EMBL" id="KAJ4438400.1"/>
    </source>
</evidence>
<name>A0ABQ8SW21_PERAM</name>
<dbReference type="InterPro" id="IPR000477">
    <property type="entry name" value="RT_dom"/>
</dbReference>
<dbReference type="Gene3D" id="3.30.70.270">
    <property type="match status" value="2"/>
</dbReference>
<keyword evidence="3" id="KW-0540">Nuclease</keyword>
<accession>A0ABQ8SW21</accession>
<evidence type="ECO:0000256" key="6">
    <source>
        <dbReference type="ARBA" id="ARBA00022918"/>
    </source>
</evidence>
<proteinExistence type="predicted"/>
<dbReference type="Proteomes" id="UP001148838">
    <property type="component" value="Unassembled WGS sequence"/>
</dbReference>
<dbReference type="Gene3D" id="3.10.20.370">
    <property type="match status" value="1"/>
</dbReference>
<dbReference type="CDD" id="cd01647">
    <property type="entry name" value="RT_LTR"/>
    <property type="match status" value="1"/>
</dbReference>
<evidence type="ECO:0000256" key="4">
    <source>
        <dbReference type="ARBA" id="ARBA00022759"/>
    </source>
</evidence>
<feature type="domain" description="Reverse transcriptase" evidence="7">
    <location>
        <begin position="88"/>
        <end position="192"/>
    </location>
</feature>
<gene>
    <name evidence="9" type="ORF">ANN_14345</name>
</gene>
<protein>
    <recommendedName>
        <fullName evidence="11">Reverse transcriptase domain-containing protein</fullName>
    </recommendedName>
</protein>
<comment type="caution">
    <text evidence="9">The sequence shown here is derived from an EMBL/GenBank/DDBJ whole genome shotgun (WGS) entry which is preliminary data.</text>
</comment>
<dbReference type="SUPFAM" id="SSF56672">
    <property type="entry name" value="DNA/RNA polymerases"/>
    <property type="match status" value="1"/>
</dbReference>
<evidence type="ECO:0000256" key="1">
    <source>
        <dbReference type="ARBA" id="ARBA00022679"/>
    </source>
</evidence>
<evidence type="ECO:0000256" key="2">
    <source>
        <dbReference type="ARBA" id="ARBA00022695"/>
    </source>
</evidence>
<feature type="domain" description="Reverse transcriptase RNase H-like" evidence="8">
    <location>
        <begin position="282"/>
        <end position="385"/>
    </location>
</feature>
<sequence>MSRSRSLIRAFSLTLVPFEQSFKRTVVSRAMHDGTSKVSGYNGQHLWSLQVQEIQPECIPELINSFLVAFREGLPPVRKILHAANRIVEIEEKDKEKTSFCSPYGSFEYNRMAFGLVGALSTFQRLMDSVLSGLKGISCYVYLDGILTVGSTIEEHAQRLEEIFKRLWESNLKANPLKCSFAVSEIEYLGHIVSRNGVSPDPMKVEAIKNYPRPKTPRHIRSFLGLAGYYRRHICNFAEIAKPLTNLRKKKNVKFEWTDEQQQAFDTLRDASCGEPILKFYDFKYHFILATDASGVAVGAVLSQKIGDVEHPIAYASRVLNQAERNYSVTERELLALVWATKYFRCYLHGHEFVAVTEHSALRWLLSLKDPSSRLLRWSLRLAEFKFTVQYKPGKKYQSTDALSRAYLISSISQDPDSDSVRSHQLTEPEYYKWLADPETFRLD</sequence>
<dbReference type="EMBL" id="JAJSOF020000019">
    <property type="protein sequence ID" value="KAJ4438400.1"/>
    <property type="molecule type" value="Genomic_DNA"/>
</dbReference>
<dbReference type="PANTHER" id="PTHR37984">
    <property type="entry name" value="PROTEIN CBG26694"/>
    <property type="match status" value="1"/>
</dbReference>
<organism evidence="9 10">
    <name type="scientific">Periplaneta americana</name>
    <name type="common">American cockroach</name>
    <name type="synonym">Blatta americana</name>
    <dbReference type="NCBI Taxonomy" id="6978"/>
    <lineage>
        <taxon>Eukaryota</taxon>
        <taxon>Metazoa</taxon>
        <taxon>Ecdysozoa</taxon>
        <taxon>Arthropoda</taxon>
        <taxon>Hexapoda</taxon>
        <taxon>Insecta</taxon>
        <taxon>Pterygota</taxon>
        <taxon>Neoptera</taxon>
        <taxon>Polyneoptera</taxon>
        <taxon>Dictyoptera</taxon>
        <taxon>Blattodea</taxon>
        <taxon>Blattoidea</taxon>
        <taxon>Blattidae</taxon>
        <taxon>Blattinae</taxon>
        <taxon>Periplaneta</taxon>
    </lineage>
</organism>
<keyword evidence="5" id="KW-0378">Hydrolase</keyword>
<evidence type="ECO:0008006" key="11">
    <source>
        <dbReference type="Google" id="ProtNLM"/>
    </source>
</evidence>
<reference evidence="9 10" key="1">
    <citation type="journal article" date="2022" name="Allergy">
        <title>Genome assembly and annotation of Periplaneta americana reveal a comprehensive cockroach allergen profile.</title>
        <authorList>
            <person name="Wang L."/>
            <person name="Xiong Q."/>
            <person name="Saelim N."/>
            <person name="Wang L."/>
            <person name="Nong W."/>
            <person name="Wan A.T."/>
            <person name="Shi M."/>
            <person name="Liu X."/>
            <person name="Cao Q."/>
            <person name="Hui J.H.L."/>
            <person name="Sookrung N."/>
            <person name="Leung T.F."/>
            <person name="Tungtrongchitr A."/>
            <person name="Tsui S.K.W."/>
        </authorList>
    </citation>
    <scope>NUCLEOTIDE SEQUENCE [LARGE SCALE GENOMIC DNA]</scope>
    <source>
        <strain evidence="9">PWHHKU_190912</strain>
    </source>
</reference>
<evidence type="ECO:0000256" key="3">
    <source>
        <dbReference type="ARBA" id="ARBA00022722"/>
    </source>
</evidence>
<dbReference type="InterPro" id="IPR043502">
    <property type="entry name" value="DNA/RNA_pol_sf"/>
</dbReference>
<dbReference type="CDD" id="cd09274">
    <property type="entry name" value="RNase_HI_RT_Ty3"/>
    <property type="match status" value="1"/>
</dbReference>
<evidence type="ECO:0000259" key="7">
    <source>
        <dbReference type="Pfam" id="PF00078"/>
    </source>
</evidence>
<dbReference type="InterPro" id="IPR050951">
    <property type="entry name" value="Retrovirus_Pol_polyprotein"/>
</dbReference>
<keyword evidence="6" id="KW-0695">RNA-directed DNA polymerase</keyword>
<dbReference type="PANTHER" id="PTHR37984:SF5">
    <property type="entry name" value="PROTEIN NYNRIN-LIKE"/>
    <property type="match status" value="1"/>
</dbReference>
<dbReference type="InterPro" id="IPR041373">
    <property type="entry name" value="RT_RNaseH"/>
</dbReference>
<keyword evidence="4" id="KW-0255">Endonuclease</keyword>
<keyword evidence="1" id="KW-0808">Transferase</keyword>
<evidence type="ECO:0000256" key="5">
    <source>
        <dbReference type="ARBA" id="ARBA00022801"/>
    </source>
</evidence>
<keyword evidence="2" id="KW-0548">Nucleotidyltransferase</keyword>
<dbReference type="Pfam" id="PF00078">
    <property type="entry name" value="RVT_1"/>
    <property type="match status" value="1"/>
</dbReference>
<keyword evidence="10" id="KW-1185">Reference proteome</keyword>
<evidence type="ECO:0000259" key="8">
    <source>
        <dbReference type="Pfam" id="PF17917"/>
    </source>
</evidence>